<keyword evidence="2" id="KW-0229">DNA integration</keyword>
<dbReference type="Gene3D" id="3.30.160.390">
    <property type="entry name" value="Integrase, DNA-binding domain"/>
    <property type="match status" value="1"/>
</dbReference>
<dbReference type="InterPro" id="IPR025166">
    <property type="entry name" value="Integrase_DNA_bind_dom"/>
</dbReference>
<name>A0A8A8CZR8_9BURK</name>
<evidence type="ECO:0000313" key="4">
    <source>
        <dbReference type="EMBL" id="QTO17919.1"/>
    </source>
</evidence>
<sequence length="61" mass="7179">MPKRTDPLTDLRVRRAKPAEQPYRLADGKGLYLQVMPNGSRYWRMKYRFDGKEKLASFSST</sequence>
<dbReference type="GO" id="GO:0015074">
    <property type="term" value="P:DNA integration"/>
    <property type="evidence" value="ECO:0007669"/>
    <property type="project" value="UniProtKB-KW"/>
</dbReference>
<organism evidence="4 5">
    <name type="scientific">Burkholderia seminalis</name>
    <dbReference type="NCBI Taxonomy" id="488731"/>
    <lineage>
        <taxon>Bacteria</taxon>
        <taxon>Pseudomonadati</taxon>
        <taxon>Pseudomonadota</taxon>
        <taxon>Betaproteobacteria</taxon>
        <taxon>Burkholderiales</taxon>
        <taxon>Burkholderiaceae</taxon>
        <taxon>Burkholderia</taxon>
        <taxon>Burkholderia cepacia complex</taxon>
    </lineage>
</organism>
<evidence type="ECO:0000256" key="2">
    <source>
        <dbReference type="ARBA" id="ARBA00022908"/>
    </source>
</evidence>
<dbReference type="AlphaFoldDB" id="A0A8A8CZR8"/>
<comment type="similarity">
    <text evidence="1">Belongs to the 'phage' integrase family.</text>
</comment>
<evidence type="ECO:0000256" key="1">
    <source>
        <dbReference type="ARBA" id="ARBA00008857"/>
    </source>
</evidence>
<evidence type="ECO:0000313" key="5">
    <source>
        <dbReference type="Proteomes" id="UP000027834"/>
    </source>
</evidence>
<dbReference type="InterPro" id="IPR038488">
    <property type="entry name" value="Integrase_DNA-bd_sf"/>
</dbReference>
<evidence type="ECO:0000259" key="3">
    <source>
        <dbReference type="Pfam" id="PF13356"/>
    </source>
</evidence>
<dbReference type="EMBL" id="CP072520">
    <property type="protein sequence ID" value="QTO17919.1"/>
    <property type="molecule type" value="Genomic_DNA"/>
</dbReference>
<feature type="domain" description="Integrase DNA-binding" evidence="3">
    <location>
        <begin position="8"/>
        <end position="57"/>
    </location>
</feature>
<dbReference type="Proteomes" id="UP000027834">
    <property type="component" value="Chromosome 1"/>
</dbReference>
<dbReference type="PANTHER" id="PTHR30629:SF2">
    <property type="entry name" value="PROPHAGE INTEGRASE INTS-RELATED"/>
    <property type="match status" value="1"/>
</dbReference>
<proteinExistence type="inferred from homology"/>
<dbReference type="InterPro" id="IPR050808">
    <property type="entry name" value="Phage_Integrase"/>
</dbReference>
<accession>A0A8A8CZR8</accession>
<gene>
    <name evidence="4" type="ORF">DT99_012570</name>
</gene>
<protein>
    <submittedName>
        <fullName evidence="4">DUF4102 domain-containing protein</fullName>
    </submittedName>
</protein>
<reference evidence="4" key="2">
    <citation type="submission" date="2021-03" db="EMBL/GenBank/DDBJ databases">
        <title>Complete genome sequence of Burkholderia seminalis 869T2.</title>
        <authorList>
            <person name="Hung S.-H."/>
            <person name="Huang C.-T."/>
            <person name="Huang C.-C."/>
            <person name="Kuo C.-H."/>
        </authorList>
    </citation>
    <scope>NUCLEOTIDE SEQUENCE</scope>
    <source>
        <strain evidence="4">869T2</strain>
    </source>
</reference>
<reference evidence="4" key="1">
    <citation type="submission" date="2014-04" db="EMBL/GenBank/DDBJ databases">
        <authorList>
            <person name="Ho Y.-N."/>
            <person name="Huang C.-C."/>
        </authorList>
    </citation>
    <scope>NUCLEOTIDE SEQUENCE</scope>
    <source>
        <strain evidence="4">869T2</strain>
    </source>
</reference>
<dbReference type="PANTHER" id="PTHR30629">
    <property type="entry name" value="PROPHAGE INTEGRASE"/>
    <property type="match status" value="1"/>
</dbReference>
<dbReference type="Pfam" id="PF13356">
    <property type="entry name" value="Arm-DNA-bind_3"/>
    <property type="match status" value="1"/>
</dbReference>
<keyword evidence="5" id="KW-1185">Reference proteome</keyword>